<sequence>RAAPTRHSWRASSAEWRATHCGARRALGRARPHRTRTEALVDFISGLLQLEKMQETVCLSGSFHSSGRAR</sequence>
<protein>
    <submittedName>
        <fullName evidence="1">Uncharacterized protein</fullName>
    </submittedName>
</protein>
<name>S4PEY6_9NEOP</name>
<dbReference type="EMBL" id="GAIX01001379">
    <property type="protein sequence ID" value="JAA91181.1"/>
    <property type="molecule type" value="Transcribed_RNA"/>
</dbReference>
<dbReference type="AlphaFoldDB" id="S4PEY6"/>
<organism evidence="1">
    <name type="scientific">Pararge aegeria</name>
    <name type="common">speckled wood butterfly</name>
    <dbReference type="NCBI Taxonomy" id="116150"/>
    <lineage>
        <taxon>Eukaryota</taxon>
        <taxon>Metazoa</taxon>
        <taxon>Ecdysozoa</taxon>
        <taxon>Arthropoda</taxon>
        <taxon>Hexapoda</taxon>
        <taxon>Insecta</taxon>
        <taxon>Pterygota</taxon>
        <taxon>Neoptera</taxon>
        <taxon>Endopterygota</taxon>
        <taxon>Lepidoptera</taxon>
        <taxon>Glossata</taxon>
        <taxon>Ditrysia</taxon>
        <taxon>Papilionoidea</taxon>
        <taxon>Nymphalidae</taxon>
        <taxon>Satyrinae</taxon>
        <taxon>Satyrini</taxon>
        <taxon>Parargina</taxon>
        <taxon>Pararge</taxon>
    </lineage>
</organism>
<proteinExistence type="predicted"/>
<feature type="non-terminal residue" evidence="1">
    <location>
        <position position="1"/>
    </location>
</feature>
<reference evidence="1" key="1">
    <citation type="journal article" date="2013" name="BMC Genomics">
        <title>Unscrambling butterfly oogenesis.</title>
        <authorList>
            <person name="Carter J.M."/>
            <person name="Baker S.C."/>
            <person name="Pink R."/>
            <person name="Carter D.R."/>
            <person name="Collins A."/>
            <person name="Tomlin J."/>
            <person name="Gibbs M."/>
            <person name="Breuker C.J."/>
        </authorList>
    </citation>
    <scope>NUCLEOTIDE SEQUENCE</scope>
    <source>
        <tissue evidence="1">Ovary</tissue>
    </source>
</reference>
<evidence type="ECO:0000313" key="1">
    <source>
        <dbReference type="EMBL" id="JAA91181.1"/>
    </source>
</evidence>
<feature type="non-terminal residue" evidence="1">
    <location>
        <position position="70"/>
    </location>
</feature>
<accession>S4PEY6</accession>
<reference evidence="1" key="2">
    <citation type="submission" date="2013-05" db="EMBL/GenBank/DDBJ databases">
        <authorList>
            <person name="Carter J.-M."/>
            <person name="Baker S.C."/>
            <person name="Pink R."/>
            <person name="Carter D.R.F."/>
            <person name="Collins A."/>
            <person name="Tomlin J."/>
            <person name="Gibbs M."/>
            <person name="Breuker C.J."/>
        </authorList>
    </citation>
    <scope>NUCLEOTIDE SEQUENCE</scope>
    <source>
        <tissue evidence="1">Ovary</tissue>
    </source>
</reference>